<evidence type="ECO:0000313" key="8">
    <source>
        <dbReference type="Proteomes" id="UP000437068"/>
    </source>
</evidence>
<evidence type="ECO:0000313" key="5">
    <source>
        <dbReference type="EMBL" id="KAE9252918.1"/>
    </source>
</evidence>
<dbReference type="EMBL" id="QXGC01000075">
    <property type="protein sequence ID" value="KAE9251198.1"/>
    <property type="molecule type" value="Genomic_DNA"/>
</dbReference>
<sequence length="117" mass="13369">MPIIFNLHQLALFHMPNSAYYPTLAGKPSAVFYPEVYYGMTYAGLEFLTMVMAIKVLKRILRFSPLCQLAFVLEKQADTIQIRLIGAFVYIMQISLKHIGADFSFKFSWLHSPKTAS</sequence>
<dbReference type="EMBL" id="QXGD01000103">
    <property type="protein sequence ID" value="KAE9252918.1"/>
    <property type="molecule type" value="Genomic_DNA"/>
</dbReference>
<reference evidence="10 11" key="1">
    <citation type="submission" date="2018-09" db="EMBL/GenBank/DDBJ databases">
        <title>Genomic investigation of the strawberry pathogen Phytophthora fragariae indicates pathogenicity is determined by transcriptional variation in three key races.</title>
        <authorList>
            <person name="Adams T.M."/>
            <person name="Armitage A.D."/>
            <person name="Sobczyk M.K."/>
            <person name="Bates H.J."/>
            <person name="Dunwell J.M."/>
            <person name="Nellist C.F."/>
            <person name="Harrison R.J."/>
        </authorList>
    </citation>
    <scope>NUCLEOTIDE SEQUENCE [LARGE SCALE GENOMIC DNA]</scope>
    <source>
        <strain evidence="6 8">A4</strain>
        <strain evidence="5 9">BC-1</strain>
        <strain evidence="4 11">BC-23</strain>
        <strain evidence="1 7">NOV-9</strain>
        <strain evidence="3 12">ONT-3</strain>
        <strain evidence="2 10">SCRP245</strain>
    </source>
</reference>
<dbReference type="AlphaFoldDB" id="A0A6A3M905"/>
<dbReference type="EMBL" id="QXFW01000077">
    <property type="protein sequence ID" value="KAE9026430.1"/>
    <property type="molecule type" value="Genomic_DNA"/>
</dbReference>
<dbReference type="Proteomes" id="UP000476176">
    <property type="component" value="Unassembled WGS sequence"/>
</dbReference>
<evidence type="ECO:0000313" key="4">
    <source>
        <dbReference type="EMBL" id="KAE9251198.1"/>
    </source>
</evidence>
<evidence type="ECO:0000313" key="10">
    <source>
        <dbReference type="Proteomes" id="UP000460718"/>
    </source>
</evidence>
<accession>A0A6A3M905</accession>
<evidence type="ECO:0000313" key="2">
    <source>
        <dbReference type="EMBL" id="KAE9026430.1"/>
    </source>
</evidence>
<evidence type="ECO:0000313" key="12">
    <source>
        <dbReference type="Proteomes" id="UP000488956"/>
    </source>
</evidence>
<dbReference type="Proteomes" id="UP000440367">
    <property type="component" value="Unassembled WGS sequence"/>
</dbReference>
<evidence type="ECO:0000313" key="1">
    <source>
        <dbReference type="EMBL" id="KAE8947180.1"/>
    </source>
</evidence>
<dbReference type="EMBL" id="QXGE01000082">
    <property type="protein sequence ID" value="KAE9325744.1"/>
    <property type="molecule type" value="Genomic_DNA"/>
</dbReference>
<dbReference type="Proteomes" id="UP000488956">
    <property type="component" value="Unassembled WGS sequence"/>
</dbReference>
<dbReference type="Proteomes" id="UP000460718">
    <property type="component" value="Unassembled WGS sequence"/>
</dbReference>
<evidence type="ECO:0000313" key="3">
    <source>
        <dbReference type="EMBL" id="KAE9133450.1"/>
    </source>
</evidence>
<dbReference type="EMBL" id="QXFX01000081">
    <property type="protein sequence ID" value="KAE9133450.1"/>
    <property type="molecule type" value="Genomic_DNA"/>
</dbReference>
<dbReference type="EMBL" id="QXGF01000088">
    <property type="protein sequence ID" value="KAE8947180.1"/>
    <property type="molecule type" value="Genomic_DNA"/>
</dbReference>
<comment type="caution">
    <text evidence="2">The sequence shown here is derived from an EMBL/GenBank/DDBJ whole genome shotgun (WGS) entry which is preliminary data.</text>
</comment>
<dbReference type="Proteomes" id="UP000437068">
    <property type="component" value="Unassembled WGS sequence"/>
</dbReference>
<evidence type="ECO:0000313" key="11">
    <source>
        <dbReference type="Proteomes" id="UP000476176"/>
    </source>
</evidence>
<organism evidence="2 10">
    <name type="scientific">Phytophthora fragariae</name>
    <dbReference type="NCBI Taxonomy" id="53985"/>
    <lineage>
        <taxon>Eukaryota</taxon>
        <taxon>Sar</taxon>
        <taxon>Stramenopiles</taxon>
        <taxon>Oomycota</taxon>
        <taxon>Peronosporomycetes</taxon>
        <taxon>Peronosporales</taxon>
        <taxon>Peronosporaceae</taxon>
        <taxon>Phytophthora</taxon>
    </lineage>
</organism>
<dbReference type="Proteomes" id="UP000429523">
    <property type="component" value="Unassembled WGS sequence"/>
</dbReference>
<evidence type="ECO:0000313" key="7">
    <source>
        <dbReference type="Proteomes" id="UP000429523"/>
    </source>
</evidence>
<proteinExistence type="predicted"/>
<evidence type="ECO:0000313" key="6">
    <source>
        <dbReference type="EMBL" id="KAE9325744.1"/>
    </source>
</evidence>
<protein>
    <submittedName>
        <fullName evidence="2">Uncharacterized protein</fullName>
    </submittedName>
</protein>
<evidence type="ECO:0000313" key="9">
    <source>
        <dbReference type="Proteomes" id="UP000440367"/>
    </source>
</evidence>
<name>A0A6A3M905_9STRA</name>
<gene>
    <name evidence="6" type="ORF">PF001_g2786</name>
    <name evidence="5" type="ORF">PF002_g3590</name>
    <name evidence="4" type="ORF">PF004_g2595</name>
    <name evidence="1" type="ORF">PF009_g3186</name>
    <name evidence="3" type="ORF">PF010_g2810</name>
    <name evidence="2" type="ORF">PF011_g2549</name>
</gene>